<evidence type="ECO:0000313" key="7">
    <source>
        <dbReference type="EMBL" id="VDI00961.1"/>
    </source>
</evidence>
<feature type="transmembrane region" description="Helical" evidence="4">
    <location>
        <begin position="152"/>
        <end position="174"/>
    </location>
</feature>
<dbReference type="InterPro" id="IPR001841">
    <property type="entry name" value="Znf_RING"/>
</dbReference>
<feature type="signal peptide" evidence="5">
    <location>
        <begin position="1"/>
        <end position="33"/>
    </location>
</feature>
<organism evidence="7 8">
    <name type="scientific">Mytilus galloprovincialis</name>
    <name type="common">Mediterranean mussel</name>
    <dbReference type="NCBI Taxonomy" id="29158"/>
    <lineage>
        <taxon>Eukaryota</taxon>
        <taxon>Metazoa</taxon>
        <taxon>Spiralia</taxon>
        <taxon>Lophotrochozoa</taxon>
        <taxon>Mollusca</taxon>
        <taxon>Bivalvia</taxon>
        <taxon>Autobranchia</taxon>
        <taxon>Pteriomorphia</taxon>
        <taxon>Mytilida</taxon>
        <taxon>Mytiloidea</taxon>
        <taxon>Mytilidae</taxon>
        <taxon>Mytilinae</taxon>
        <taxon>Mytilus</taxon>
    </lineage>
</organism>
<keyword evidence="2" id="KW-0862">Zinc</keyword>
<feature type="transmembrane region" description="Helical" evidence="4">
    <location>
        <begin position="80"/>
        <end position="101"/>
    </location>
</feature>
<keyword evidence="4" id="KW-0812">Transmembrane</keyword>
<dbReference type="SMART" id="SM00184">
    <property type="entry name" value="RING"/>
    <property type="match status" value="1"/>
</dbReference>
<proteinExistence type="predicted"/>
<evidence type="ECO:0000259" key="6">
    <source>
        <dbReference type="PROSITE" id="PS50089"/>
    </source>
</evidence>
<dbReference type="Proteomes" id="UP000596742">
    <property type="component" value="Unassembled WGS sequence"/>
</dbReference>
<reference evidence="7" key="1">
    <citation type="submission" date="2018-11" db="EMBL/GenBank/DDBJ databases">
        <authorList>
            <person name="Alioto T."/>
            <person name="Alioto T."/>
        </authorList>
    </citation>
    <scope>NUCLEOTIDE SEQUENCE</scope>
</reference>
<feature type="transmembrane region" description="Helical" evidence="4">
    <location>
        <begin position="113"/>
        <end position="132"/>
    </location>
</feature>
<keyword evidence="4" id="KW-1133">Transmembrane helix</keyword>
<sequence length="266" mass="29402">MIKLNSTGKKGMLCSSTVQIAFLLHMLSYGTDGWANNANEYQGLWNFCNNTGKYSCCQSLNSFIPYDEFSIPTWLTVVRVIQSLGVISSCASLVLIFLYTILEKTANVKICKVSSIILCSVTGGLILLGSTIYGSSYRYEEWLVSYFLDFSFGLSITSGVLYIIGAIFVAVFTLDKIQVRNVQPSCPDLPSPGPTTGYQVAVLRHSDPRNCQQDDRISCKICLDAEINVQFDPCSHAVVCRPCASRLKICPVCRANIVTLRQFYLG</sequence>
<dbReference type="Gene3D" id="1.20.140.150">
    <property type="match status" value="1"/>
</dbReference>
<evidence type="ECO:0000256" key="1">
    <source>
        <dbReference type="ARBA" id="ARBA00022771"/>
    </source>
</evidence>
<dbReference type="EMBL" id="UYJE01001291">
    <property type="protein sequence ID" value="VDI00961.1"/>
    <property type="molecule type" value="Genomic_DNA"/>
</dbReference>
<keyword evidence="5" id="KW-0732">Signal</keyword>
<dbReference type="InterPro" id="IPR013083">
    <property type="entry name" value="Znf_RING/FYVE/PHD"/>
</dbReference>
<evidence type="ECO:0000256" key="2">
    <source>
        <dbReference type="ARBA" id="ARBA00022833"/>
    </source>
</evidence>
<evidence type="ECO:0000256" key="5">
    <source>
        <dbReference type="SAM" id="SignalP"/>
    </source>
</evidence>
<dbReference type="PANTHER" id="PTHR14879:SF5">
    <property type="entry name" value="RING-TYPE DOMAIN-CONTAINING PROTEIN"/>
    <property type="match status" value="1"/>
</dbReference>
<dbReference type="InterPro" id="IPR051728">
    <property type="entry name" value="RING-FYVE_E3_ubiquitin-ligase"/>
</dbReference>
<accession>A0A8B6C974</accession>
<keyword evidence="1 3" id="KW-0479">Metal-binding</keyword>
<dbReference type="Gene3D" id="3.30.40.10">
    <property type="entry name" value="Zinc/RING finger domain, C3HC4 (zinc finger)"/>
    <property type="match status" value="1"/>
</dbReference>
<feature type="domain" description="RING-type" evidence="6">
    <location>
        <begin position="219"/>
        <end position="254"/>
    </location>
</feature>
<dbReference type="Pfam" id="PF13920">
    <property type="entry name" value="zf-C3HC4_3"/>
    <property type="match status" value="1"/>
</dbReference>
<evidence type="ECO:0000256" key="3">
    <source>
        <dbReference type="PROSITE-ProRule" id="PRU00175"/>
    </source>
</evidence>
<dbReference type="GO" id="GO:0008270">
    <property type="term" value="F:zinc ion binding"/>
    <property type="evidence" value="ECO:0007669"/>
    <property type="project" value="UniProtKB-KW"/>
</dbReference>
<dbReference type="PROSITE" id="PS50089">
    <property type="entry name" value="ZF_RING_2"/>
    <property type="match status" value="1"/>
</dbReference>
<keyword evidence="1 3" id="KW-0863">Zinc-finger</keyword>
<name>A0A8B6C974_MYTGA</name>
<keyword evidence="8" id="KW-1185">Reference proteome</keyword>
<evidence type="ECO:0000313" key="8">
    <source>
        <dbReference type="Proteomes" id="UP000596742"/>
    </source>
</evidence>
<dbReference type="SUPFAM" id="SSF57850">
    <property type="entry name" value="RING/U-box"/>
    <property type="match status" value="1"/>
</dbReference>
<dbReference type="AlphaFoldDB" id="A0A8B6C974"/>
<evidence type="ECO:0000256" key="4">
    <source>
        <dbReference type="SAM" id="Phobius"/>
    </source>
</evidence>
<protein>
    <recommendedName>
        <fullName evidence="6">RING-type domain-containing protein</fullName>
    </recommendedName>
</protein>
<gene>
    <name evidence="7" type="ORF">MGAL_10B013484</name>
</gene>
<dbReference type="OrthoDB" id="6147065at2759"/>
<dbReference type="PANTHER" id="PTHR14879">
    <property type="entry name" value="CASPASE REGULATOR, RING FINGER DOMAIN-CONTAINING"/>
    <property type="match status" value="1"/>
</dbReference>
<comment type="caution">
    <text evidence="7">The sequence shown here is derived from an EMBL/GenBank/DDBJ whole genome shotgun (WGS) entry which is preliminary data.</text>
</comment>
<keyword evidence="4" id="KW-0472">Membrane</keyword>
<feature type="chain" id="PRO_5032275041" description="RING-type domain-containing protein" evidence="5">
    <location>
        <begin position="34"/>
        <end position="266"/>
    </location>
</feature>